<gene>
    <name evidence="4" type="ORF">Plil01_001000300</name>
</gene>
<dbReference type="GO" id="GO:0008270">
    <property type="term" value="F:zinc ion binding"/>
    <property type="evidence" value="ECO:0007669"/>
    <property type="project" value="UniProtKB-KW"/>
</dbReference>
<dbReference type="GO" id="GO:0003676">
    <property type="term" value="F:nucleic acid binding"/>
    <property type="evidence" value="ECO:0007669"/>
    <property type="project" value="InterPro"/>
</dbReference>
<dbReference type="EMBL" id="BSXW01000515">
    <property type="protein sequence ID" value="GMF24419.1"/>
    <property type="molecule type" value="Genomic_DNA"/>
</dbReference>
<reference evidence="4" key="1">
    <citation type="submission" date="2023-04" db="EMBL/GenBank/DDBJ databases">
        <title>Phytophthora lilii NBRC 32176.</title>
        <authorList>
            <person name="Ichikawa N."/>
            <person name="Sato H."/>
            <person name="Tonouchi N."/>
        </authorList>
    </citation>
    <scope>NUCLEOTIDE SEQUENCE</scope>
    <source>
        <strain evidence="4">NBRC 32176</strain>
    </source>
</reference>
<keyword evidence="1" id="KW-0862">Zinc</keyword>
<evidence type="ECO:0000313" key="5">
    <source>
        <dbReference type="Proteomes" id="UP001165083"/>
    </source>
</evidence>
<dbReference type="SMART" id="SM00343">
    <property type="entry name" value="ZnF_C2HC"/>
    <property type="match status" value="1"/>
</dbReference>
<dbReference type="InterPro" id="IPR005162">
    <property type="entry name" value="Retrotrans_gag_dom"/>
</dbReference>
<dbReference type="Gene3D" id="2.40.70.10">
    <property type="entry name" value="Acid Proteases"/>
    <property type="match status" value="1"/>
</dbReference>
<proteinExistence type="predicted"/>
<dbReference type="SUPFAM" id="SSF56672">
    <property type="entry name" value="DNA/RNA polymerases"/>
    <property type="match status" value="1"/>
</dbReference>
<dbReference type="InterPro" id="IPR032567">
    <property type="entry name" value="RTL1-rel"/>
</dbReference>
<feature type="domain" description="CCHC-type" evidence="3">
    <location>
        <begin position="264"/>
        <end position="279"/>
    </location>
</feature>
<dbReference type="AlphaFoldDB" id="A0A9W6WZR0"/>
<dbReference type="Gene3D" id="3.10.10.10">
    <property type="entry name" value="HIV Type 1 Reverse Transcriptase, subunit A, domain 1"/>
    <property type="match status" value="1"/>
</dbReference>
<evidence type="ECO:0000256" key="2">
    <source>
        <dbReference type="SAM" id="MobiDB-lite"/>
    </source>
</evidence>
<evidence type="ECO:0000256" key="1">
    <source>
        <dbReference type="PROSITE-ProRule" id="PRU00047"/>
    </source>
</evidence>
<evidence type="ECO:0000313" key="4">
    <source>
        <dbReference type="EMBL" id="GMF24419.1"/>
    </source>
</evidence>
<keyword evidence="1" id="KW-0863">Zinc-finger</keyword>
<protein>
    <submittedName>
        <fullName evidence="4">Unnamed protein product</fullName>
    </submittedName>
</protein>
<dbReference type="OrthoDB" id="122269at2759"/>
<keyword evidence="5" id="KW-1185">Reference proteome</keyword>
<dbReference type="SUPFAM" id="SSF57756">
    <property type="entry name" value="Retrovirus zinc finger-like domains"/>
    <property type="match status" value="1"/>
</dbReference>
<dbReference type="Proteomes" id="UP001165083">
    <property type="component" value="Unassembled WGS sequence"/>
</dbReference>
<dbReference type="Pfam" id="PF03732">
    <property type="entry name" value="Retrotrans_gag"/>
    <property type="match status" value="1"/>
</dbReference>
<dbReference type="InterPro" id="IPR043502">
    <property type="entry name" value="DNA/RNA_pol_sf"/>
</dbReference>
<accession>A0A9W6WZR0</accession>
<organism evidence="4 5">
    <name type="scientific">Phytophthora lilii</name>
    <dbReference type="NCBI Taxonomy" id="2077276"/>
    <lineage>
        <taxon>Eukaryota</taxon>
        <taxon>Sar</taxon>
        <taxon>Stramenopiles</taxon>
        <taxon>Oomycota</taxon>
        <taxon>Peronosporomycetes</taxon>
        <taxon>Peronosporales</taxon>
        <taxon>Peronosporaceae</taxon>
        <taxon>Phytophthora</taxon>
    </lineage>
</organism>
<dbReference type="InterPro" id="IPR001878">
    <property type="entry name" value="Znf_CCHC"/>
</dbReference>
<dbReference type="PROSITE" id="PS50158">
    <property type="entry name" value="ZF_CCHC"/>
    <property type="match status" value="1"/>
</dbReference>
<dbReference type="InterPro" id="IPR021109">
    <property type="entry name" value="Peptidase_aspartic_dom_sf"/>
</dbReference>
<sequence length="729" mass="83111">MDEATMQHMGPAQQLFASINAMMREQQQFMAQTAELQRQMAPTLQQQQQPAVQPQGTSELGNREYRAEGIKMPTFAGTKEDDVDDYMFSVRLYFESKNIKYEGTAPQQCPLSLLVANLKGPAAAWYREYVSHDGNFLQSVTQFEELLTAEFTAPDRQEHLRDQLLRLRQKNVSCLEDYGLLVEIRQEVKLRQFRNTTEAISFALMYDRTHNVGSRGQNKEQASRRTQGQRRFHYPQTPVEEPTPMEISSSRFVSREECLRNNLCFYCKERGHRLADCRKRQIRSTSRGPARPAVGQSSIRTNQSSFCRVVEDDDAEEEEEDDTVELLHSMQLNMVAVQNPSTEGRGLLRVNGLMNGQSICYCRTLRGTTTPDRTALRCVEILRFADQVFAEVPLIEWEVSVNQDVILGHPWLVQFNPNIDWHTGMMRFQEQRKVVDCCAKNDSHPVKQPVEVPVVSPEFLQHPMPPDLRQQLNDHVKAGYFHMPLGPSSMPAIRCTPPSQVSGKKNDDDEYASLCGLSAEKSESKVKVREYVELFHVTVKTSPKVKTVARELQPVLKEFADVFPKELPSLLPPQRSIEHEVVLKPGAQPSNRAPFRLSKVEQEALEIFVADLLKKNWIQVSDSPWVSSIFGVPKKDPVTGKFPSRHEWLHSNNPYMPIRWVIDYRLVNAASEVAKIPLPHIEELFDQMEGATVFSILDLASGYHQMLISLCGSLLGCHLHLLTLDEGTY</sequence>
<dbReference type="InterPro" id="IPR043128">
    <property type="entry name" value="Rev_trsase/Diguanyl_cyclase"/>
</dbReference>
<name>A0A9W6WZR0_9STRA</name>
<keyword evidence="1" id="KW-0479">Metal-binding</keyword>
<comment type="caution">
    <text evidence="4">The sequence shown here is derived from an EMBL/GenBank/DDBJ whole genome shotgun (WGS) entry which is preliminary data.</text>
</comment>
<dbReference type="Gene3D" id="3.30.70.270">
    <property type="match status" value="1"/>
</dbReference>
<dbReference type="PANTHER" id="PTHR15503">
    <property type="entry name" value="LDOC1 RELATED"/>
    <property type="match status" value="1"/>
</dbReference>
<dbReference type="InterPro" id="IPR036875">
    <property type="entry name" value="Znf_CCHC_sf"/>
</dbReference>
<dbReference type="PANTHER" id="PTHR15503:SF22">
    <property type="entry name" value="TRANSPOSON TY3-I GAG POLYPROTEIN"/>
    <property type="match status" value="1"/>
</dbReference>
<feature type="region of interest" description="Disordered" evidence="2">
    <location>
        <begin position="211"/>
        <end position="230"/>
    </location>
</feature>
<evidence type="ECO:0000259" key="3">
    <source>
        <dbReference type="PROSITE" id="PS50158"/>
    </source>
</evidence>